<evidence type="ECO:0000313" key="2">
    <source>
        <dbReference type="Proteomes" id="UP000298327"/>
    </source>
</evidence>
<proteinExistence type="predicted"/>
<dbReference type="EMBL" id="SEOQ01000567">
    <property type="protein sequence ID" value="TFY60359.1"/>
    <property type="molecule type" value="Genomic_DNA"/>
</dbReference>
<sequence length="109" mass="11712">MSKEKFHGHEFTSVSPAPAMSPGPTLVAMALMASIASSECACLKADGHGVIVWVAGQIVVYFSLYGGQVHVKSVTSEFEIVVSVAKMSHIHDREQAYMNATRNLTSVPF</sequence>
<evidence type="ECO:0000313" key="1">
    <source>
        <dbReference type="EMBL" id="TFY60359.1"/>
    </source>
</evidence>
<gene>
    <name evidence="1" type="ORF">EVG20_g7444</name>
</gene>
<organism evidence="1 2">
    <name type="scientific">Dentipellis fragilis</name>
    <dbReference type="NCBI Taxonomy" id="205917"/>
    <lineage>
        <taxon>Eukaryota</taxon>
        <taxon>Fungi</taxon>
        <taxon>Dikarya</taxon>
        <taxon>Basidiomycota</taxon>
        <taxon>Agaricomycotina</taxon>
        <taxon>Agaricomycetes</taxon>
        <taxon>Russulales</taxon>
        <taxon>Hericiaceae</taxon>
        <taxon>Dentipellis</taxon>
    </lineage>
</organism>
<dbReference type="Proteomes" id="UP000298327">
    <property type="component" value="Unassembled WGS sequence"/>
</dbReference>
<reference evidence="1 2" key="1">
    <citation type="submission" date="2019-02" db="EMBL/GenBank/DDBJ databases">
        <title>Genome sequencing of the rare red list fungi Dentipellis fragilis.</title>
        <authorList>
            <person name="Buettner E."/>
            <person name="Kellner H."/>
        </authorList>
    </citation>
    <scope>NUCLEOTIDE SEQUENCE [LARGE SCALE GENOMIC DNA]</scope>
    <source>
        <strain evidence="1 2">DSM 105465</strain>
    </source>
</reference>
<keyword evidence="2" id="KW-1185">Reference proteome</keyword>
<accession>A0A4Y9YHD5</accession>
<protein>
    <submittedName>
        <fullName evidence="1">Uncharacterized protein</fullName>
    </submittedName>
</protein>
<name>A0A4Y9YHD5_9AGAM</name>
<dbReference type="AlphaFoldDB" id="A0A4Y9YHD5"/>
<comment type="caution">
    <text evidence="1">The sequence shown here is derived from an EMBL/GenBank/DDBJ whole genome shotgun (WGS) entry which is preliminary data.</text>
</comment>